<sequence>MKPKWRVDNQAISIRFYGEEQRFWSISGCDNEWEWNIEAPTFEVNGQLIQVSLKEIDLHNPPKQLHNGTKEYRLGGKISGAEHLQLDWIVRVPDAVNPVVRFCYELRADGDYRLTKETGSDRLRYAAFSLSELSRANEIRFSEFIELAHSFCLTERQLTSRHFENSERVMGPMLTAGNDTHQVLFSYEHGSQIPDAFIDFLLTPDRKVAIAAVKGNYYDGFPLSSDIPFRTVWLQAAYMSGSEEELSVAYRNFILNHFTLNTESRKPYIFYNTWNYQERNRNWYDKKYLEDMNLERMLKEIDAAHIMGIDVFVIDTGWYEKTGDWQVSRKRFPDGLKQVKLKLDEYGMKLGLWFNPTVASISSSMLNNHQDCILSWNGEKSQPQSIWETEESITLCLVSRYADAFADELIRLVREVGVTYFKWDGIGQYGCNDPNHEHGTISNSLQDRADSYAFQQVEAMVRIVDKLCAACPEAIVDFDITEGHRSVGLAFLSAGKYFLVNNGPYFQNYNVPIDLEKDNVNLFFYPGPARGWICRMPLGYDKWIPSVLFLTHYLPDDPHDNQLMSLASLILGQNGIWGDLPAVSIEGAEWIGSFLARYKEVSKDITESTSVREGAIGGVLEVHEKLSVTSGKGAVVLLSAAAGIYRYITQNKPNPTFWHTEGVSISFDTKGRAVIEAEFKNTSAHIILFGI</sequence>
<gene>
    <name evidence="1" type="ORF">EHS13_22105</name>
</gene>
<evidence type="ECO:0000313" key="2">
    <source>
        <dbReference type="Proteomes" id="UP000426246"/>
    </source>
</evidence>
<evidence type="ECO:0008006" key="3">
    <source>
        <dbReference type="Google" id="ProtNLM"/>
    </source>
</evidence>
<reference evidence="2" key="1">
    <citation type="submission" date="2018-11" db="EMBL/GenBank/DDBJ databases">
        <title>Complete genome sequence of Paenibacillus sp. ML311-T8.</title>
        <authorList>
            <person name="Nam Y.-D."/>
            <person name="Kang J."/>
            <person name="Chung W.-H."/>
            <person name="Park Y.S."/>
        </authorList>
    </citation>
    <scope>NUCLEOTIDE SEQUENCE [LARGE SCALE GENOMIC DNA]</scope>
    <source>
        <strain evidence="2">ML311-T8</strain>
    </source>
</reference>
<proteinExistence type="predicted"/>
<protein>
    <recommendedName>
        <fullName evidence="3">Alpha-galactosidase</fullName>
    </recommendedName>
</protein>
<dbReference type="AlphaFoldDB" id="A0A6B8RPF4"/>
<dbReference type="GO" id="GO:0004557">
    <property type="term" value="F:alpha-galactosidase activity"/>
    <property type="evidence" value="ECO:0007669"/>
    <property type="project" value="UniProtKB-ARBA"/>
</dbReference>
<dbReference type="EMBL" id="CP034235">
    <property type="protein sequence ID" value="QGQ97383.1"/>
    <property type="molecule type" value="Genomic_DNA"/>
</dbReference>
<dbReference type="InterPro" id="IPR050985">
    <property type="entry name" value="Alpha-glycosidase_related"/>
</dbReference>
<dbReference type="Pfam" id="PF02065">
    <property type="entry name" value="Melibiase"/>
    <property type="match status" value="1"/>
</dbReference>
<accession>A0A6B8RPF4</accession>
<dbReference type="RefSeq" id="WP_155702486.1">
    <property type="nucleotide sequence ID" value="NZ_CP034235.1"/>
</dbReference>
<name>A0A6B8RPF4_9BACL</name>
<organism evidence="1 2">
    <name type="scientific">Paenibacillus psychroresistens</name>
    <dbReference type="NCBI Taxonomy" id="1778678"/>
    <lineage>
        <taxon>Bacteria</taxon>
        <taxon>Bacillati</taxon>
        <taxon>Bacillota</taxon>
        <taxon>Bacilli</taxon>
        <taxon>Bacillales</taxon>
        <taxon>Paenibacillaceae</taxon>
        <taxon>Paenibacillus</taxon>
    </lineage>
</organism>
<dbReference type="OrthoDB" id="9779211at2"/>
<keyword evidence="2" id="KW-1185">Reference proteome</keyword>
<dbReference type="PANTHER" id="PTHR43053">
    <property type="entry name" value="GLYCOSIDASE FAMILY 31"/>
    <property type="match status" value="1"/>
</dbReference>
<dbReference type="KEGG" id="ppsc:EHS13_22105"/>
<evidence type="ECO:0000313" key="1">
    <source>
        <dbReference type="EMBL" id="QGQ97383.1"/>
    </source>
</evidence>
<dbReference type="Gene3D" id="3.20.20.70">
    <property type="entry name" value="Aldolase class I"/>
    <property type="match status" value="1"/>
</dbReference>
<dbReference type="InterPro" id="IPR017853">
    <property type="entry name" value="GH"/>
</dbReference>
<dbReference type="InterPro" id="IPR013785">
    <property type="entry name" value="Aldolase_TIM"/>
</dbReference>
<dbReference type="Proteomes" id="UP000426246">
    <property type="component" value="Chromosome"/>
</dbReference>
<dbReference type="SUPFAM" id="SSF51445">
    <property type="entry name" value="(Trans)glycosidases"/>
    <property type="match status" value="1"/>
</dbReference>